<feature type="transmembrane region" description="Helical" evidence="12">
    <location>
        <begin position="291"/>
        <end position="309"/>
    </location>
</feature>
<dbReference type="InterPro" id="IPR002401">
    <property type="entry name" value="Cyt_P450_E_grp-I"/>
</dbReference>
<name>A0A2U1PQD9_ARTAN</name>
<comment type="similarity">
    <text evidence="3">Belongs to the cytochrome P450 family.</text>
</comment>
<evidence type="ECO:0000256" key="3">
    <source>
        <dbReference type="ARBA" id="ARBA00010617"/>
    </source>
</evidence>
<evidence type="ECO:0000256" key="4">
    <source>
        <dbReference type="ARBA" id="ARBA00022617"/>
    </source>
</evidence>
<dbReference type="GO" id="GO:0016705">
    <property type="term" value="F:oxidoreductase activity, acting on paired donors, with incorporation or reduction of molecular oxygen"/>
    <property type="evidence" value="ECO:0007669"/>
    <property type="project" value="InterPro"/>
</dbReference>
<keyword evidence="10" id="KW-0503">Monooxygenase</keyword>
<comment type="cofactor">
    <cofactor evidence="1">
        <name>heme</name>
        <dbReference type="ChEBI" id="CHEBI:30413"/>
    </cofactor>
</comment>
<dbReference type="GO" id="GO:0051762">
    <property type="term" value="P:sesquiterpene biosynthetic process"/>
    <property type="evidence" value="ECO:0007669"/>
    <property type="project" value="UniProtKB-ARBA"/>
</dbReference>
<sequence>MDTKIAFSFIVSCLVVFFYRVLNKRPKTSNVLNLPPGPTKLPIIGSIHQLAGLLPHRAFRDLSRKHGPIMHMQLGQVSVVVISSPRLAKEVLKTHDIALADRPKTFGSELVLYGNTDIALSSYGEYWRQMKKISSLELLSVKKVRSFGLIREQEVDRFIELLSLSSGKPVNLQQTITETINNIGCIASFGRNCKHQQALLEFLDELNRVNTGFYVADLFPDVKFLYVISGLRSTLMKLHKTLDKIFDDIVEEHKGRHRHSEAEDEDLLDVLLKLKQEGGLEFPLTNNNIKAIFVVSSNLMYFLSFTIILEL</sequence>
<protein>
    <recommendedName>
        <fullName evidence="15">Cytochrome P450</fullName>
    </recommendedName>
</protein>
<evidence type="ECO:0000256" key="8">
    <source>
        <dbReference type="ARBA" id="ARBA00023002"/>
    </source>
</evidence>
<dbReference type="AlphaFoldDB" id="A0A2U1PQD9"/>
<comment type="caution">
    <text evidence="13">The sequence shown here is derived from an EMBL/GenBank/DDBJ whole genome shotgun (WGS) entry which is preliminary data.</text>
</comment>
<dbReference type="GO" id="GO:0004497">
    <property type="term" value="F:monooxygenase activity"/>
    <property type="evidence" value="ECO:0007669"/>
    <property type="project" value="UniProtKB-KW"/>
</dbReference>
<evidence type="ECO:0000256" key="10">
    <source>
        <dbReference type="ARBA" id="ARBA00023033"/>
    </source>
</evidence>
<gene>
    <name evidence="13" type="ORF">CTI12_AA121700</name>
</gene>
<dbReference type="Pfam" id="PF00067">
    <property type="entry name" value="p450"/>
    <property type="match status" value="1"/>
</dbReference>
<keyword evidence="8" id="KW-0560">Oxidoreductase</keyword>
<dbReference type="PANTHER" id="PTHR47955">
    <property type="entry name" value="CYTOCHROME P450 FAMILY 71 PROTEIN"/>
    <property type="match status" value="1"/>
</dbReference>
<evidence type="ECO:0000256" key="12">
    <source>
        <dbReference type="SAM" id="Phobius"/>
    </source>
</evidence>
<proteinExistence type="inferred from homology"/>
<evidence type="ECO:0008006" key="15">
    <source>
        <dbReference type="Google" id="ProtNLM"/>
    </source>
</evidence>
<keyword evidence="14" id="KW-1185">Reference proteome</keyword>
<dbReference type="Gene3D" id="1.10.630.10">
    <property type="entry name" value="Cytochrome P450"/>
    <property type="match status" value="1"/>
</dbReference>
<dbReference type="EMBL" id="PKPP01000865">
    <property type="protein sequence ID" value="PWA87912.1"/>
    <property type="molecule type" value="Genomic_DNA"/>
</dbReference>
<comment type="subcellular location">
    <subcellularLocation>
        <location evidence="2">Membrane</location>
        <topology evidence="2">Single-pass membrane protein</topology>
    </subcellularLocation>
</comment>
<reference evidence="13 14" key="1">
    <citation type="journal article" date="2018" name="Mol. Plant">
        <title>The genome of Artemisia annua provides insight into the evolution of Asteraceae family and artemisinin biosynthesis.</title>
        <authorList>
            <person name="Shen Q."/>
            <person name="Zhang L."/>
            <person name="Liao Z."/>
            <person name="Wang S."/>
            <person name="Yan T."/>
            <person name="Shi P."/>
            <person name="Liu M."/>
            <person name="Fu X."/>
            <person name="Pan Q."/>
            <person name="Wang Y."/>
            <person name="Lv Z."/>
            <person name="Lu X."/>
            <person name="Zhang F."/>
            <person name="Jiang W."/>
            <person name="Ma Y."/>
            <person name="Chen M."/>
            <person name="Hao X."/>
            <person name="Li L."/>
            <person name="Tang Y."/>
            <person name="Lv G."/>
            <person name="Zhou Y."/>
            <person name="Sun X."/>
            <person name="Brodelius P.E."/>
            <person name="Rose J.K.C."/>
            <person name="Tang K."/>
        </authorList>
    </citation>
    <scope>NUCLEOTIDE SEQUENCE [LARGE SCALE GENOMIC DNA]</scope>
    <source>
        <strain evidence="14">cv. Huhao1</strain>
        <tissue evidence="13">Leaf</tissue>
    </source>
</reference>
<dbReference type="PRINTS" id="PR00463">
    <property type="entry name" value="EP450I"/>
</dbReference>
<evidence type="ECO:0000256" key="7">
    <source>
        <dbReference type="ARBA" id="ARBA00022989"/>
    </source>
</evidence>
<organism evidence="13 14">
    <name type="scientific">Artemisia annua</name>
    <name type="common">Sweet wormwood</name>
    <dbReference type="NCBI Taxonomy" id="35608"/>
    <lineage>
        <taxon>Eukaryota</taxon>
        <taxon>Viridiplantae</taxon>
        <taxon>Streptophyta</taxon>
        <taxon>Embryophyta</taxon>
        <taxon>Tracheophyta</taxon>
        <taxon>Spermatophyta</taxon>
        <taxon>Magnoliopsida</taxon>
        <taxon>eudicotyledons</taxon>
        <taxon>Gunneridae</taxon>
        <taxon>Pentapetalae</taxon>
        <taxon>asterids</taxon>
        <taxon>campanulids</taxon>
        <taxon>Asterales</taxon>
        <taxon>Asteraceae</taxon>
        <taxon>Asteroideae</taxon>
        <taxon>Anthemideae</taxon>
        <taxon>Artemisiinae</taxon>
        <taxon>Artemisia</taxon>
    </lineage>
</organism>
<evidence type="ECO:0000256" key="9">
    <source>
        <dbReference type="ARBA" id="ARBA00023004"/>
    </source>
</evidence>
<keyword evidence="7 12" id="KW-1133">Transmembrane helix</keyword>
<evidence type="ECO:0000256" key="11">
    <source>
        <dbReference type="ARBA" id="ARBA00023136"/>
    </source>
</evidence>
<evidence type="ECO:0000256" key="6">
    <source>
        <dbReference type="ARBA" id="ARBA00022723"/>
    </source>
</evidence>
<dbReference type="GO" id="GO:0020037">
    <property type="term" value="F:heme binding"/>
    <property type="evidence" value="ECO:0007669"/>
    <property type="project" value="InterPro"/>
</dbReference>
<evidence type="ECO:0000256" key="1">
    <source>
        <dbReference type="ARBA" id="ARBA00001971"/>
    </source>
</evidence>
<keyword evidence="6" id="KW-0479">Metal-binding</keyword>
<accession>A0A2U1PQD9</accession>
<evidence type="ECO:0000313" key="14">
    <source>
        <dbReference type="Proteomes" id="UP000245207"/>
    </source>
</evidence>
<evidence type="ECO:0000313" key="13">
    <source>
        <dbReference type="EMBL" id="PWA87912.1"/>
    </source>
</evidence>
<dbReference type="Proteomes" id="UP000245207">
    <property type="component" value="Unassembled WGS sequence"/>
</dbReference>
<evidence type="ECO:0000256" key="5">
    <source>
        <dbReference type="ARBA" id="ARBA00022692"/>
    </source>
</evidence>
<dbReference type="OrthoDB" id="2789670at2759"/>
<keyword evidence="5 12" id="KW-0812">Transmembrane</keyword>
<dbReference type="GO" id="GO:0016020">
    <property type="term" value="C:membrane"/>
    <property type="evidence" value="ECO:0007669"/>
    <property type="project" value="UniProtKB-SubCell"/>
</dbReference>
<dbReference type="GO" id="GO:0005506">
    <property type="term" value="F:iron ion binding"/>
    <property type="evidence" value="ECO:0007669"/>
    <property type="project" value="InterPro"/>
</dbReference>
<dbReference type="InterPro" id="IPR001128">
    <property type="entry name" value="Cyt_P450"/>
</dbReference>
<dbReference type="SUPFAM" id="SSF48264">
    <property type="entry name" value="Cytochrome P450"/>
    <property type="match status" value="1"/>
</dbReference>
<evidence type="ECO:0000256" key="2">
    <source>
        <dbReference type="ARBA" id="ARBA00004167"/>
    </source>
</evidence>
<dbReference type="PANTHER" id="PTHR47955:SF13">
    <property type="entry name" value="CYTOCHROME P450"/>
    <property type="match status" value="1"/>
</dbReference>
<dbReference type="STRING" id="35608.A0A2U1PQD9"/>
<feature type="transmembrane region" description="Helical" evidence="12">
    <location>
        <begin position="6"/>
        <end position="22"/>
    </location>
</feature>
<keyword evidence="4" id="KW-0349">Heme</keyword>
<keyword evidence="9" id="KW-0408">Iron</keyword>
<keyword evidence="11 12" id="KW-0472">Membrane</keyword>
<dbReference type="InterPro" id="IPR036396">
    <property type="entry name" value="Cyt_P450_sf"/>
</dbReference>